<evidence type="ECO:0000313" key="11">
    <source>
        <dbReference type="EMBL" id="EHL10755.1"/>
    </source>
</evidence>
<dbReference type="PANTHER" id="PTHR43484">
    <property type="match status" value="1"/>
</dbReference>
<dbReference type="Pfam" id="PF01052">
    <property type="entry name" value="FliMN_C"/>
    <property type="match status" value="1"/>
</dbReference>
<dbReference type="GO" id="GO:0009425">
    <property type="term" value="C:bacterial-type flagellum basal body"/>
    <property type="evidence" value="ECO:0007669"/>
    <property type="project" value="InterPro"/>
</dbReference>
<evidence type="ECO:0000256" key="7">
    <source>
        <dbReference type="SAM" id="Coils"/>
    </source>
</evidence>
<feature type="domain" description="CheC-like protein" evidence="10">
    <location>
        <begin position="108"/>
        <end position="140"/>
    </location>
</feature>
<proteinExistence type="inferred from homology"/>
<feature type="coiled-coil region" evidence="7">
    <location>
        <begin position="405"/>
        <end position="432"/>
    </location>
</feature>
<keyword evidence="3" id="KW-1003">Cell membrane</keyword>
<feature type="compositionally biased region" description="Low complexity" evidence="8">
    <location>
        <begin position="214"/>
        <end position="229"/>
    </location>
</feature>
<evidence type="ECO:0000256" key="8">
    <source>
        <dbReference type="SAM" id="MobiDB-lite"/>
    </source>
</evidence>
<evidence type="ECO:0000259" key="9">
    <source>
        <dbReference type="Pfam" id="PF01052"/>
    </source>
</evidence>
<accession>G9WNL8</accession>
<evidence type="ECO:0000256" key="4">
    <source>
        <dbReference type="ARBA" id="ARBA00022500"/>
    </source>
</evidence>
<evidence type="ECO:0000256" key="3">
    <source>
        <dbReference type="ARBA" id="ARBA00022475"/>
    </source>
</evidence>
<protein>
    <submittedName>
        <fullName evidence="11">Flagellar motor switch protein FliN</fullName>
    </submittedName>
</protein>
<keyword evidence="6" id="KW-0472">Membrane</keyword>
<feature type="compositionally biased region" description="Basic and acidic residues" evidence="8">
    <location>
        <begin position="257"/>
        <end position="272"/>
    </location>
</feature>
<feature type="domain" description="Flagellar motor switch protein FliN-like C-terminal" evidence="9">
    <location>
        <begin position="463"/>
        <end position="533"/>
    </location>
</feature>
<keyword evidence="11" id="KW-0966">Cell projection</keyword>
<reference evidence="11" key="1">
    <citation type="submission" date="2011-08" db="EMBL/GenBank/DDBJ databases">
        <authorList>
            <consortium name="The Broad Institute Genome Sequencing Platform"/>
            <person name="Earl A."/>
            <person name="Ward D."/>
            <person name="Feldgarden M."/>
            <person name="Gevers D."/>
            <person name="Sizova M."/>
            <person name="Hazen A."/>
            <person name="Epstein S."/>
            <person name="Young S.K."/>
            <person name="Zeng Q."/>
            <person name="Gargeya S."/>
            <person name="Fitzgerald M."/>
            <person name="Haas B."/>
            <person name="Abouelleil A."/>
            <person name="Alvarado L."/>
            <person name="Arachchi H.M."/>
            <person name="Berlin A."/>
            <person name="Brown A."/>
            <person name="Chapman S.B."/>
            <person name="Chen Z."/>
            <person name="Dunbar C."/>
            <person name="Freedman E."/>
            <person name="Gearin G."/>
            <person name="Gellesch M."/>
            <person name="Goldberg J."/>
            <person name="Griggs A."/>
            <person name="Gujja S."/>
            <person name="Heiman D."/>
            <person name="Howarth C."/>
            <person name="Larson L."/>
            <person name="Lui A."/>
            <person name="MacDonald P.J.P."/>
            <person name="Montmayeur A."/>
            <person name="Murphy C."/>
            <person name="Neiman D."/>
            <person name="Pearson M."/>
            <person name="Priest M."/>
            <person name="Roberts A."/>
            <person name="Saif S."/>
            <person name="Shea T."/>
            <person name="Shenoy N."/>
            <person name="Sisk P."/>
            <person name="Stolte C."/>
            <person name="Sykes S."/>
            <person name="Wortman J."/>
            <person name="Nusbaum C."/>
            <person name="Birren B."/>
        </authorList>
    </citation>
    <scope>NUCLEOTIDE SEQUENCE [LARGE SCALE GENOMIC DNA]</scope>
    <source>
        <strain evidence="11">ACB1</strain>
    </source>
</reference>
<dbReference type="STRING" id="796943.HMPREF9625_00951"/>
<keyword evidence="5" id="KW-0283">Flagellar rotation</keyword>
<dbReference type="EMBL" id="AFZC02000003">
    <property type="protein sequence ID" value="EHL10755.1"/>
    <property type="molecule type" value="Genomic_DNA"/>
</dbReference>
<dbReference type="InterPro" id="IPR001543">
    <property type="entry name" value="FliN-like_C"/>
</dbReference>
<name>G9WNL8_9FIRM</name>
<gene>
    <name evidence="11" type="ORF">HMPREF9625_00951</name>
</gene>
<dbReference type="GO" id="GO:0006935">
    <property type="term" value="P:chemotaxis"/>
    <property type="evidence" value="ECO:0007669"/>
    <property type="project" value="UniProtKB-KW"/>
</dbReference>
<keyword evidence="12" id="KW-1185">Reference proteome</keyword>
<dbReference type="RefSeq" id="WP_009534807.1">
    <property type="nucleotide sequence ID" value="NZ_KE148312.1"/>
</dbReference>
<feature type="compositionally biased region" description="Polar residues" evidence="8">
    <location>
        <begin position="363"/>
        <end position="375"/>
    </location>
</feature>
<dbReference type="AlphaFoldDB" id="G9WNL8"/>
<dbReference type="CDD" id="cd17907">
    <property type="entry name" value="FliY_FliN-Y"/>
    <property type="match status" value="1"/>
</dbReference>
<dbReference type="InterPro" id="IPR051469">
    <property type="entry name" value="FliN/MopA/SpaO"/>
</dbReference>
<evidence type="ECO:0000313" key="12">
    <source>
        <dbReference type="Proteomes" id="UP000018461"/>
    </source>
</evidence>
<dbReference type="NCBIfam" id="TIGR02480">
    <property type="entry name" value="fliN"/>
    <property type="match status" value="1"/>
</dbReference>
<dbReference type="InterPro" id="IPR001172">
    <property type="entry name" value="FliN_T3SS_HrcQb"/>
</dbReference>
<comment type="subcellular location">
    <subcellularLocation>
        <location evidence="1">Cell membrane</location>
        <topology evidence="1">Peripheral membrane protein</topology>
        <orientation evidence="1">Cytoplasmic side</orientation>
    </subcellularLocation>
</comment>
<dbReference type="SUPFAM" id="SSF101801">
    <property type="entry name" value="Surface presentation of antigens (SPOA)"/>
    <property type="match status" value="1"/>
</dbReference>
<evidence type="ECO:0000256" key="1">
    <source>
        <dbReference type="ARBA" id="ARBA00004413"/>
    </source>
</evidence>
<dbReference type="InterPro" id="IPR036429">
    <property type="entry name" value="SpoA-like_sf"/>
</dbReference>
<evidence type="ECO:0000259" key="10">
    <source>
        <dbReference type="Pfam" id="PF04509"/>
    </source>
</evidence>
<dbReference type="PRINTS" id="PR00956">
    <property type="entry name" value="FLGMOTORFLIN"/>
</dbReference>
<evidence type="ECO:0000256" key="5">
    <source>
        <dbReference type="ARBA" id="ARBA00022779"/>
    </source>
</evidence>
<dbReference type="PANTHER" id="PTHR43484:SF1">
    <property type="entry name" value="FLAGELLAR MOTOR SWITCH PROTEIN FLIN"/>
    <property type="match status" value="1"/>
</dbReference>
<dbReference type="SUPFAM" id="SSF103039">
    <property type="entry name" value="CheC-like"/>
    <property type="match status" value="1"/>
</dbReference>
<dbReference type="GO" id="GO:0071973">
    <property type="term" value="P:bacterial-type flagellum-dependent cell motility"/>
    <property type="evidence" value="ECO:0007669"/>
    <property type="project" value="InterPro"/>
</dbReference>
<reference evidence="11" key="2">
    <citation type="submission" date="2013-03" db="EMBL/GenBank/DDBJ databases">
        <title>The Genome Sequence of Oribacterium sp. ACB1.</title>
        <authorList>
            <consortium name="The Broad Institute Genomics Platform"/>
            <consortium name="The Broad Institute Genome Sequencing Center for Infectious Disease"/>
            <person name="Earl A."/>
            <person name="Ward D."/>
            <person name="Feldgarden M."/>
            <person name="Gevers D."/>
            <person name="Sizova M."/>
            <person name="Hazen A."/>
            <person name="Epstein S."/>
            <person name="Walker B."/>
            <person name="Young S."/>
            <person name="Zeng Q."/>
            <person name="Gargeya S."/>
            <person name="Fitzgerald M."/>
            <person name="Haas B."/>
            <person name="Abouelleil A."/>
            <person name="Allen A.W."/>
            <person name="Alvarado L."/>
            <person name="Arachchi H.M."/>
            <person name="Berlin A.M."/>
            <person name="Chapman S.B."/>
            <person name="Gainer-Dewar J."/>
            <person name="Goldberg J."/>
            <person name="Griggs A."/>
            <person name="Gujja S."/>
            <person name="Hansen M."/>
            <person name="Howarth C."/>
            <person name="Imamovic A."/>
            <person name="Ireland A."/>
            <person name="Larimer J."/>
            <person name="McCowan C."/>
            <person name="Murphy C."/>
            <person name="Pearson M."/>
            <person name="Poon T.W."/>
            <person name="Priest M."/>
            <person name="Roberts A."/>
            <person name="Saif S."/>
            <person name="Shea T."/>
            <person name="Sisk P."/>
            <person name="Sykes S."/>
            <person name="Wortman J."/>
            <person name="Nusbaum C."/>
            <person name="Birren B."/>
        </authorList>
    </citation>
    <scope>NUCLEOTIDE SEQUENCE [LARGE SCALE GENOMIC DNA]</scope>
    <source>
        <strain evidence="11">ACB1</strain>
    </source>
</reference>
<dbReference type="Gene3D" id="2.30.330.10">
    <property type="entry name" value="SpoA-like"/>
    <property type="match status" value="1"/>
</dbReference>
<dbReference type="GO" id="GO:0003774">
    <property type="term" value="F:cytoskeletal motor activity"/>
    <property type="evidence" value="ECO:0007669"/>
    <property type="project" value="InterPro"/>
</dbReference>
<evidence type="ECO:0000256" key="6">
    <source>
        <dbReference type="ARBA" id="ARBA00023136"/>
    </source>
</evidence>
<dbReference type="Proteomes" id="UP000018461">
    <property type="component" value="Unassembled WGS sequence"/>
</dbReference>
<dbReference type="InterPro" id="IPR007597">
    <property type="entry name" value="CheC"/>
</dbReference>
<dbReference type="Pfam" id="PF04509">
    <property type="entry name" value="CheC"/>
    <property type="match status" value="2"/>
</dbReference>
<dbReference type="HOGENOM" id="CLU_033893_0_0_9"/>
<feature type="domain" description="CheC-like protein" evidence="10">
    <location>
        <begin position="9"/>
        <end position="44"/>
    </location>
</feature>
<dbReference type="Gene3D" id="3.40.1550.10">
    <property type="entry name" value="CheC-like"/>
    <property type="match status" value="1"/>
</dbReference>
<evidence type="ECO:0000256" key="2">
    <source>
        <dbReference type="ARBA" id="ARBA00009226"/>
    </source>
</evidence>
<dbReference type="InterPro" id="IPR012826">
    <property type="entry name" value="FliN"/>
</dbReference>
<dbReference type="InterPro" id="IPR028976">
    <property type="entry name" value="CheC-like_sf"/>
</dbReference>
<dbReference type="GO" id="GO:0005886">
    <property type="term" value="C:plasma membrane"/>
    <property type="evidence" value="ECO:0007669"/>
    <property type="project" value="UniProtKB-SubCell"/>
</dbReference>
<keyword evidence="4" id="KW-0145">Chemotaxis</keyword>
<dbReference type="GO" id="GO:0016787">
    <property type="term" value="F:hydrolase activity"/>
    <property type="evidence" value="ECO:0007669"/>
    <property type="project" value="InterPro"/>
</dbReference>
<feature type="region of interest" description="Disordered" evidence="8">
    <location>
        <begin position="207"/>
        <end position="272"/>
    </location>
</feature>
<sequence length="542" mass="59072">MSTTRFNEMEIDAIGEIMNISLGASATTVSTLLGSKVNITTPVVQVKRKEEFDFHDLEPAVGVEISYVTGINGKSIMLFSRNDVRIIVSTMMGADISAEEFVMDEINTSAIREVMNQMMGASATALSEFLGTTVNISTPISYEINDGDAFKDKCFKESEVKVAIRFTLEIEGKLKSEFINIMSVDLVKRLLEPFKAQYGLAEEAEAEIPDAYPESTVAEESVESGSAEAPMDRSGAEAPMEVGSAEKSVANSAEAPVEAKTETQEEVQKEMHEGIREEILQRIKKRKEEEDSEKVPIPQDAGSLDPTQSDVLLDSLLHGGTDENNVSTASEGTANRSAESSAQSVSGESPFVNPGGNGFAGTVGSTMQTGSTGPTQGYPEGIPAGTPMMSMPQGVEMGGNLEPMTMQLINQMQQSQNQMMELIRDMKLERDKQNEANIIRPLNSKEFQEDDAERDENASNRELLMKVPLEISVEIGRTRKLVKDILEFTQGSLVVLDKMAGEQADLYVNGECIAKGDIVVVEDNFGIRVTEILKKDINEESL</sequence>
<keyword evidence="7" id="KW-0175">Coiled coil</keyword>
<feature type="region of interest" description="Disordered" evidence="8">
    <location>
        <begin position="284"/>
        <end position="383"/>
    </location>
</feature>
<keyword evidence="11" id="KW-0282">Flagellum</keyword>
<comment type="similarity">
    <text evidence="2">Belongs to the FliN/MopA/SpaO family.</text>
</comment>
<feature type="compositionally biased region" description="Polar residues" evidence="8">
    <location>
        <begin position="322"/>
        <end position="347"/>
    </location>
</feature>
<dbReference type="PATRIC" id="fig|796943.3.peg.1368"/>
<comment type="caution">
    <text evidence="11">The sequence shown here is derived from an EMBL/GenBank/DDBJ whole genome shotgun (WGS) entry which is preliminary data.</text>
</comment>
<keyword evidence="11" id="KW-0969">Cilium</keyword>
<organism evidence="11 12">
    <name type="scientific">Oribacterium parvum ACB1</name>
    <dbReference type="NCBI Taxonomy" id="796943"/>
    <lineage>
        <taxon>Bacteria</taxon>
        <taxon>Bacillati</taxon>
        <taxon>Bacillota</taxon>
        <taxon>Clostridia</taxon>
        <taxon>Lachnospirales</taxon>
        <taxon>Lachnospiraceae</taxon>
        <taxon>Oribacterium</taxon>
    </lineage>
</organism>